<dbReference type="Proteomes" id="UP000009097">
    <property type="component" value="Unassembled WGS sequence"/>
</dbReference>
<dbReference type="GeneID" id="28960665"/>
<gene>
    <name evidence="2" type="ORF">FOXG_19959</name>
</gene>
<protein>
    <submittedName>
        <fullName evidence="2">Uncharacterized protein</fullName>
    </submittedName>
</protein>
<organism evidence="2 3">
    <name type="scientific">Fusarium oxysporum f. sp. lycopersici (strain 4287 / CBS 123668 / FGSC 9935 / NRRL 34936)</name>
    <name type="common">Fusarium vascular wilt of tomato</name>
    <dbReference type="NCBI Taxonomy" id="426428"/>
    <lineage>
        <taxon>Eukaryota</taxon>
        <taxon>Fungi</taxon>
        <taxon>Dikarya</taxon>
        <taxon>Ascomycota</taxon>
        <taxon>Pezizomycotina</taxon>
        <taxon>Sordariomycetes</taxon>
        <taxon>Hypocreomycetidae</taxon>
        <taxon>Hypocreales</taxon>
        <taxon>Nectriaceae</taxon>
        <taxon>Fusarium</taxon>
        <taxon>Fusarium oxysporum species complex</taxon>
    </lineage>
</organism>
<proteinExistence type="predicted"/>
<dbReference type="VEuPathDB" id="FungiDB:FOXG_19959"/>
<evidence type="ECO:0000313" key="3">
    <source>
        <dbReference type="Proteomes" id="UP000009097"/>
    </source>
</evidence>
<name>A0A0J9VA01_FUSO4</name>
<reference evidence="2" key="2">
    <citation type="journal article" date="2010" name="Nature">
        <title>Comparative genomics reveals mobile pathogenicity chromosomes in Fusarium.</title>
        <authorList>
            <person name="Ma L.J."/>
            <person name="van der Does H.C."/>
            <person name="Borkovich K.A."/>
            <person name="Coleman J.J."/>
            <person name="Daboussi M.J."/>
            <person name="Di Pietro A."/>
            <person name="Dufresne M."/>
            <person name="Freitag M."/>
            <person name="Grabherr M."/>
            <person name="Henrissat B."/>
            <person name="Houterman P.M."/>
            <person name="Kang S."/>
            <person name="Shim W.B."/>
            <person name="Woloshuk C."/>
            <person name="Xie X."/>
            <person name="Xu J.R."/>
            <person name="Antoniw J."/>
            <person name="Baker S.E."/>
            <person name="Bluhm B.H."/>
            <person name="Breakspear A."/>
            <person name="Brown D.W."/>
            <person name="Butchko R.A."/>
            <person name="Chapman S."/>
            <person name="Coulson R."/>
            <person name="Coutinho P.M."/>
            <person name="Danchin E.G."/>
            <person name="Diener A."/>
            <person name="Gale L.R."/>
            <person name="Gardiner D.M."/>
            <person name="Goff S."/>
            <person name="Hammond-Kosack K.E."/>
            <person name="Hilburn K."/>
            <person name="Hua-Van A."/>
            <person name="Jonkers W."/>
            <person name="Kazan K."/>
            <person name="Kodira C.D."/>
            <person name="Koehrsen M."/>
            <person name="Kumar L."/>
            <person name="Lee Y.H."/>
            <person name="Li L."/>
            <person name="Manners J.M."/>
            <person name="Miranda-Saavedra D."/>
            <person name="Mukherjee M."/>
            <person name="Park G."/>
            <person name="Park J."/>
            <person name="Park S.Y."/>
            <person name="Proctor R.H."/>
            <person name="Regev A."/>
            <person name="Ruiz-Roldan M.C."/>
            <person name="Sain D."/>
            <person name="Sakthikumar S."/>
            <person name="Sykes S."/>
            <person name="Schwartz D.C."/>
            <person name="Turgeon B.G."/>
            <person name="Wapinski I."/>
            <person name="Yoder O."/>
            <person name="Young S."/>
            <person name="Zeng Q."/>
            <person name="Zhou S."/>
            <person name="Galagan J."/>
            <person name="Cuomo C.A."/>
            <person name="Kistler H.C."/>
            <person name="Rep M."/>
        </authorList>
    </citation>
    <scope>NUCLEOTIDE SEQUENCE [LARGE SCALE GENOMIC DNA]</scope>
    <source>
        <strain evidence="2">4287</strain>
    </source>
</reference>
<dbReference type="RefSeq" id="XP_018246005.1">
    <property type="nucleotide sequence ID" value="XM_018400222.1"/>
</dbReference>
<dbReference type="KEGG" id="fox:FOXG_19959"/>
<feature type="region of interest" description="Disordered" evidence="1">
    <location>
        <begin position="1"/>
        <end position="21"/>
    </location>
</feature>
<feature type="region of interest" description="Disordered" evidence="1">
    <location>
        <begin position="36"/>
        <end position="57"/>
    </location>
</feature>
<sequence length="89" mass="10546">MIDHINTAEIKAQWSMPPDELHPEPKTYTVFEPFSQDRSQRLLPKPAPDQHDEASSKHALLRYLRGQRLVFPEHDPDHVSREPRLRLYH</sequence>
<evidence type="ECO:0000313" key="2">
    <source>
        <dbReference type="EMBL" id="KNB07960.1"/>
    </source>
</evidence>
<dbReference type="EMBL" id="DS231706">
    <property type="protein sequence ID" value="KNB07960.1"/>
    <property type="molecule type" value="Genomic_DNA"/>
</dbReference>
<reference evidence="2" key="1">
    <citation type="submission" date="2007-04" db="EMBL/GenBank/DDBJ databases">
        <authorList>
            <consortium name="The Broad Institute Genome Sequencing Platform"/>
            <person name="Birren B."/>
            <person name="Lander E."/>
            <person name="Galagan J."/>
            <person name="Nusbaum C."/>
            <person name="Devon K."/>
            <person name="Ma L.-J."/>
            <person name="Jaffe D."/>
            <person name="Butler J."/>
            <person name="Alvarez P."/>
            <person name="Gnerre S."/>
            <person name="Grabherr M."/>
            <person name="Kleber M."/>
            <person name="Mauceli E."/>
            <person name="Brockman W."/>
            <person name="MacCallum I.A."/>
            <person name="Young S."/>
            <person name="LaButti K."/>
            <person name="DeCaprio D."/>
            <person name="Crawford M."/>
            <person name="Koehrsen M."/>
            <person name="Engels R."/>
            <person name="Montgomery P."/>
            <person name="Pearson M."/>
            <person name="Howarth C."/>
            <person name="Larson L."/>
            <person name="White J."/>
            <person name="O'Leary S."/>
            <person name="Kodira C."/>
            <person name="Zeng Q."/>
            <person name="Yandava C."/>
            <person name="Alvarado L."/>
            <person name="Kistler C."/>
            <person name="Shim W.-B."/>
            <person name="Kang S."/>
            <person name="Woloshuk C."/>
        </authorList>
    </citation>
    <scope>NUCLEOTIDE SEQUENCE</scope>
    <source>
        <strain evidence="2">4287</strain>
    </source>
</reference>
<dbReference type="AlphaFoldDB" id="A0A0J9VA01"/>
<accession>A0A0J9VA01</accession>
<evidence type="ECO:0000256" key="1">
    <source>
        <dbReference type="SAM" id="MobiDB-lite"/>
    </source>
</evidence>